<comment type="caution">
    <text evidence="1">The sequence shown here is derived from an EMBL/GenBank/DDBJ whole genome shotgun (WGS) entry which is preliminary data.</text>
</comment>
<accession>A0A1F2PAC3</accession>
<dbReference type="PANTHER" id="PTHR37953">
    <property type="entry name" value="UPF0127 PROTEIN MJ1496"/>
    <property type="match status" value="1"/>
</dbReference>
<keyword evidence="2" id="KW-1185">Reference proteome</keyword>
<name>A0A1F2PAC3_9EURY</name>
<dbReference type="EMBL" id="LYOS01000003">
    <property type="protein sequence ID" value="OFV67631.1"/>
    <property type="molecule type" value="Genomic_DNA"/>
</dbReference>
<protein>
    <submittedName>
        <fullName evidence="1">Protein containing DUF192</fullName>
    </submittedName>
</protein>
<gene>
    <name evidence="1" type="ORF">SCAL_001006</name>
</gene>
<dbReference type="STRING" id="1838285.SCAL_001006"/>
<evidence type="ECO:0000313" key="2">
    <source>
        <dbReference type="Proteomes" id="UP000186940"/>
    </source>
</evidence>
<dbReference type="InterPro" id="IPR003795">
    <property type="entry name" value="DUF192"/>
</dbReference>
<sequence length="107" mass="12296">MIAENVECADSYLRKVRGLMLRRTFKDTALVFPFKKETVVRIHMLFVFFPIDLLFLNKSLQILDLATLKPFIGYRSSKVPVSFVIELPAGTIREAGLERGTNIEFRS</sequence>
<dbReference type="PANTHER" id="PTHR37953:SF1">
    <property type="entry name" value="UPF0127 PROTEIN MJ1496"/>
    <property type="match status" value="1"/>
</dbReference>
<dbReference type="Gene3D" id="2.60.120.1140">
    <property type="entry name" value="Protein of unknown function DUF192"/>
    <property type="match status" value="1"/>
</dbReference>
<proteinExistence type="predicted"/>
<evidence type="ECO:0000313" key="1">
    <source>
        <dbReference type="EMBL" id="OFV67631.1"/>
    </source>
</evidence>
<dbReference type="Pfam" id="PF02643">
    <property type="entry name" value="DUF192"/>
    <property type="match status" value="1"/>
</dbReference>
<dbReference type="AlphaFoldDB" id="A0A1F2PAC3"/>
<dbReference type="InterPro" id="IPR038695">
    <property type="entry name" value="Saro_0823-like_sf"/>
</dbReference>
<dbReference type="Proteomes" id="UP000186940">
    <property type="component" value="Unassembled WGS sequence"/>
</dbReference>
<organism evidence="1 2">
    <name type="scientific">Candidatus Syntropharchaeum caldarium</name>
    <dbReference type="NCBI Taxonomy" id="1838285"/>
    <lineage>
        <taxon>Archaea</taxon>
        <taxon>Methanobacteriati</taxon>
        <taxon>Methanobacteriota</taxon>
        <taxon>Stenosarchaea group</taxon>
        <taxon>Methanomicrobia</taxon>
        <taxon>Methanosarcinales</taxon>
        <taxon>ANME-2 cluster</taxon>
        <taxon>Candidatus Syntropharchaeum</taxon>
    </lineage>
</organism>
<reference evidence="1" key="1">
    <citation type="submission" date="2016-05" db="EMBL/GenBank/DDBJ databases">
        <title>Microbial consortia oxidize butane by reversing methanogenesis.</title>
        <authorList>
            <person name="Laso-Perez R."/>
            <person name="Richter M."/>
            <person name="Wegener G."/>
            <person name="Musat F."/>
        </authorList>
    </citation>
    <scope>NUCLEOTIDE SEQUENCE [LARGE SCALE GENOMIC DNA]</scope>
    <source>
        <strain evidence="1">BOX2</strain>
    </source>
</reference>